<evidence type="ECO:0008006" key="6">
    <source>
        <dbReference type="Google" id="ProtNLM"/>
    </source>
</evidence>
<gene>
    <name evidence="4" type="ORF">YALI1_B10552g</name>
</gene>
<keyword evidence="2" id="KW-0689">Ribosomal protein</keyword>
<dbReference type="PANTHER" id="PTHR13528:SF2">
    <property type="entry name" value="LARGE RIBOSOMAL SUBUNIT PROTEIN BL28M"/>
    <property type="match status" value="1"/>
</dbReference>
<dbReference type="AlphaFoldDB" id="A0A1D8N6Y1"/>
<dbReference type="Proteomes" id="UP000182444">
    <property type="component" value="Chromosome 1B"/>
</dbReference>
<dbReference type="EMBL" id="CP017554">
    <property type="protein sequence ID" value="AOW01387.1"/>
    <property type="molecule type" value="Genomic_DNA"/>
</dbReference>
<dbReference type="eggNOG" id="KOG3278">
    <property type="taxonomic scope" value="Eukaryota"/>
</dbReference>
<dbReference type="InterPro" id="IPR034704">
    <property type="entry name" value="Ribosomal_bL28/bL31-like_sf"/>
</dbReference>
<dbReference type="RefSeq" id="XP_500626.3">
    <property type="nucleotide sequence ID" value="XM_500626.3"/>
</dbReference>
<accession>A0A1D8N6Y1</accession>
<evidence type="ECO:0000313" key="4">
    <source>
        <dbReference type="EMBL" id="AOW01387.1"/>
    </source>
</evidence>
<name>A0A1D8N6Y1_YARLL</name>
<proteinExistence type="inferred from homology"/>
<sequence>MVQSEFHPIWNRTAVPPGIEHRISNFPNVILQIHLLFFYPHPNRTHNRCTFEIFKSQLTNSPQISPSPHTMLSLTNHLAQLSVSGSRAFSTTSACATRSFKHVTRRKAFNQDLYLNPRNQPAVGDKKSDFKVVIPNRKSKYPPYPYGVSFVFKRGDRALFGGRTLGNGYRSSEFRNKTLRKWKPNAQKTTLPSEALGKNVRITTVPRVLSTIRREGGLDAYLTKDTPLRIKEIGVFGWNLRHKILSARNYYQDKEFQPVQTPQGVWKHSWGMVKLDGKQGDLIAKKATLADHLYAVQCYQQMKEGHQPMARGFFNQKTAGWSAVKFFNSLRDAKVDVSEYVLFGGVLRNKNSAVDMFKQARQTGQTLSK</sequence>
<dbReference type="GO" id="GO:0005762">
    <property type="term" value="C:mitochondrial large ribosomal subunit"/>
    <property type="evidence" value="ECO:0007669"/>
    <property type="project" value="TreeGrafter"/>
</dbReference>
<dbReference type="GeneID" id="2907442"/>
<dbReference type="InterPro" id="IPR026569">
    <property type="entry name" value="Ribosomal_bL28"/>
</dbReference>
<evidence type="ECO:0000256" key="2">
    <source>
        <dbReference type="ARBA" id="ARBA00022980"/>
    </source>
</evidence>
<dbReference type="InterPro" id="IPR037147">
    <property type="entry name" value="Ribosomal_bL28_sf"/>
</dbReference>
<reference evidence="4 5" key="1">
    <citation type="journal article" date="2016" name="PLoS ONE">
        <title>Sequence Assembly of Yarrowia lipolytica Strain W29/CLIB89 Shows Transposable Element Diversity.</title>
        <authorList>
            <person name="Magnan C."/>
            <person name="Yu J."/>
            <person name="Chang I."/>
            <person name="Jahn E."/>
            <person name="Kanomata Y."/>
            <person name="Wu J."/>
            <person name="Zeller M."/>
            <person name="Oakes M."/>
            <person name="Baldi P."/>
            <person name="Sandmeyer S."/>
        </authorList>
    </citation>
    <scope>NUCLEOTIDE SEQUENCE [LARGE SCALE GENOMIC DNA]</scope>
    <source>
        <strain evidence="5">CLIB89(W29)</strain>
    </source>
</reference>
<comment type="similarity">
    <text evidence="1">Belongs to the bacterial ribosomal protein bL28 family.</text>
</comment>
<evidence type="ECO:0000256" key="3">
    <source>
        <dbReference type="ARBA" id="ARBA00023274"/>
    </source>
</evidence>
<dbReference type="Pfam" id="PF00830">
    <property type="entry name" value="Ribosomal_L28"/>
    <property type="match status" value="1"/>
</dbReference>
<evidence type="ECO:0000256" key="1">
    <source>
        <dbReference type="ARBA" id="ARBA00008760"/>
    </source>
</evidence>
<dbReference type="VEuPathDB" id="FungiDB:YALI0_B08074g"/>
<dbReference type="VEuPathDB" id="FungiDB:YALI1_B10552g"/>
<keyword evidence="3" id="KW-0687">Ribonucleoprotein</keyword>
<dbReference type="Gene3D" id="2.30.170.40">
    <property type="entry name" value="Ribosomal protein L28/L24"/>
    <property type="match status" value="1"/>
</dbReference>
<organism evidence="4 5">
    <name type="scientific">Yarrowia lipolytica</name>
    <name type="common">Candida lipolytica</name>
    <dbReference type="NCBI Taxonomy" id="4952"/>
    <lineage>
        <taxon>Eukaryota</taxon>
        <taxon>Fungi</taxon>
        <taxon>Dikarya</taxon>
        <taxon>Ascomycota</taxon>
        <taxon>Saccharomycotina</taxon>
        <taxon>Dipodascomycetes</taxon>
        <taxon>Dipodascales</taxon>
        <taxon>Dipodascales incertae sedis</taxon>
        <taxon>Yarrowia</taxon>
    </lineage>
</organism>
<protein>
    <recommendedName>
        <fullName evidence="6">Ribosomal L28 family-domain-containing protein</fullName>
    </recommendedName>
</protein>
<evidence type="ECO:0000313" key="5">
    <source>
        <dbReference type="Proteomes" id="UP000182444"/>
    </source>
</evidence>
<dbReference type="SUPFAM" id="SSF143800">
    <property type="entry name" value="L28p-like"/>
    <property type="match status" value="1"/>
</dbReference>
<dbReference type="PANTHER" id="PTHR13528">
    <property type="entry name" value="39S RIBOSOMAL PROTEIN L28, MITOCHONDRIAL"/>
    <property type="match status" value="1"/>
</dbReference>
<dbReference type="GO" id="GO:0003735">
    <property type="term" value="F:structural constituent of ribosome"/>
    <property type="evidence" value="ECO:0007669"/>
    <property type="project" value="InterPro"/>
</dbReference>
<dbReference type="KEGG" id="yli:2907442"/>